<comment type="caution">
    <text evidence="1">The sequence shown here is derived from an EMBL/GenBank/DDBJ whole genome shotgun (WGS) entry which is preliminary data.</text>
</comment>
<accession>A0ABV9Q3J7</accession>
<dbReference type="Proteomes" id="UP001596002">
    <property type="component" value="Unassembled WGS sequence"/>
</dbReference>
<evidence type="ECO:0008006" key="3">
    <source>
        <dbReference type="Google" id="ProtNLM"/>
    </source>
</evidence>
<keyword evidence="2" id="KW-1185">Reference proteome</keyword>
<proteinExistence type="predicted"/>
<protein>
    <recommendedName>
        <fullName evidence="3">YtzI protein</fullName>
    </recommendedName>
</protein>
<sequence length="49" mass="5216">MGVLAFLAGLVFAATILVLLTTFKQLGNEESLGQAQEDARNETYSGPMV</sequence>
<reference evidence="2" key="1">
    <citation type="journal article" date="2019" name="Int. J. Syst. Evol. Microbiol.">
        <title>The Global Catalogue of Microorganisms (GCM) 10K type strain sequencing project: providing services to taxonomists for standard genome sequencing and annotation.</title>
        <authorList>
            <consortium name="The Broad Institute Genomics Platform"/>
            <consortium name="The Broad Institute Genome Sequencing Center for Infectious Disease"/>
            <person name="Wu L."/>
            <person name="Ma J."/>
        </authorList>
    </citation>
    <scope>NUCLEOTIDE SEQUENCE [LARGE SCALE GENOMIC DNA]</scope>
    <source>
        <strain evidence="2">WYCCWR 12678</strain>
    </source>
</reference>
<evidence type="ECO:0000313" key="2">
    <source>
        <dbReference type="Proteomes" id="UP001596002"/>
    </source>
</evidence>
<evidence type="ECO:0000313" key="1">
    <source>
        <dbReference type="EMBL" id="MFC4767247.1"/>
    </source>
</evidence>
<gene>
    <name evidence="1" type="ORF">ACFO8Q_07715</name>
</gene>
<dbReference type="RefSeq" id="WP_380025173.1">
    <property type="nucleotide sequence ID" value="NZ_JBHSHC010000052.1"/>
</dbReference>
<name>A0ABV9Q3J7_9BACL</name>
<dbReference type="EMBL" id="JBHSHC010000052">
    <property type="protein sequence ID" value="MFC4767247.1"/>
    <property type="molecule type" value="Genomic_DNA"/>
</dbReference>
<organism evidence="1 2">
    <name type="scientific">Effusibacillus consociatus</name>
    <dbReference type="NCBI Taxonomy" id="1117041"/>
    <lineage>
        <taxon>Bacteria</taxon>
        <taxon>Bacillati</taxon>
        <taxon>Bacillota</taxon>
        <taxon>Bacilli</taxon>
        <taxon>Bacillales</taxon>
        <taxon>Alicyclobacillaceae</taxon>
        <taxon>Effusibacillus</taxon>
    </lineage>
</organism>